<protein>
    <submittedName>
        <fullName evidence="1">Uncharacterized protein</fullName>
    </submittedName>
</protein>
<gene>
    <name evidence="1" type="ORF">SHJJP9002_002427</name>
</gene>
<keyword evidence="2" id="KW-1185">Reference proteome</keyword>
<sequence length="229" mass="26480">MNSFALRHCTNFNIRFTIEFNRGATSKYLAGKISPTSKTITLNNQIYKVFDCEQYKNKNNEIIVDGTPHSEYKEVIRFETYYCKDKNLLILNTAIGDARTFLKYLEIDQEQNINLSKINFQFNIITKQPGVLMDQIWFNTPDKHAKTKSFNGVEVNKNREAKEAINNQKATYIKVQMDVASNNKTTARTVGFSKKSGIVLVQKNDANIDSSEKELQLLLDTFETYKRFK</sequence>
<evidence type="ECO:0000313" key="2">
    <source>
        <dbReference type="Proteomes" id="UP001468345"/>
    </source>
</evidence>
<dbReference type="EMBL" id="CP133006">
    <property type="protein sequence ID" value="WZG10409.1"/>
    <property type="molecule type" value="Genomic_DNA"/>
</dbReference>
<dbReference type="Proteomes" id="UP001468345">
    <property type="component" value="Chromosome"/>
</dbReference>
<accession>A0ABZ2WEY9</accession>
<name>A0ABZ2WEY9_9STAP</name>
<reference evidence="1 2" key="1">
    <citation type="journal article" date="2024" name="ISME J.">
        <title>Staphylococcus epidermidis bacteriocin A37 kills natural competitors with a unique mechanism of action.</title>
        <authorList>
            <person name="Puls J.S."/>
            <person name="Winnerling B."/>
            <person name="Power J.J."/>
            <person name="Kruger A.M."/>
            <person name="Brajtenbach D."/>
            <person name="Johnson M."/>
            <person name="Bilici K."/>
            <person name="Camus L."/>
            <person name="Fliesswasser T."/>
            <person name="Schneider T."/>
            <person name="Sahl H.G."/>
            <person name="Ghosal D."/>
            <person name="Kubitscheck U."/>
            <person name="Heilbronner S."/>
            <person name="Grein F."/>
        </authorList>
    </citation>
    <scope>NUCLEOTIDE SEQUENCE [LARGE SCALE GENOMIC DNA]</scope>
    <source>
        <strain evidence="1 2">SCK7</strain>
    </source>
</reference>
<organism evidence="1 2">
    <name type="scientific">Staphylococcus casei</name>
    <dbReference type="NCBI Taxonomy" id="201828"/>
    <lineage>
        <taxon>Bacteria</taxon>
        <taxon>Bacillati</taxon>
        <taxon>Bacillota</taxon>
        <taxon>Bacilli</taxon>
        <taxon>Bacillales</taxon>
        <taxon>Staphylococcaceae</taxon>
        <taxon>Staphylococcus</taxon>
    </lineage>
</organism>
<evidence type="ECO:0000313" key="1">
    <source>
        <dbReference type="EMBL" id="WZG10409.1"/>
    </source>
</evidence>
<dbReference type="RefSeq" id="WP_341636568.1">
    <property type="nucleotide sequence ID" value="NZ_CP133006.1"/>
</dbReference>
<proteinExistence type="predicted"/>